<comment type="caution">
    <text evidence="1">The sequence shown here is derived from an EMBL/GenBank/DDBJ whole genome shotgun (WGS) entry which is preliminary data.</text>
</comment>
<name>A0ACA9PIL5_9GLOM</name>
<dbReference type="Proteomes" id="UP000789525">
    <property type="component" value="Unassembled WGS sequence"/>
</dbReference>
<keyword evidence="2" id="KW-1185">Reference proteome</keyword>
<protein>
    <submittedName>
        <fullName evidence="1">464_t:CDS:1</fullName>
    </submittedName>
</protein>
<feature type="non-terminal residue" evidence="1">
    <location>
        <position position="1"/>
    </location>
</feature>
<reference evidence="1" key="1">
    <citation type="submission" date="2021-06" db="EMBL/GenBank/DDBJ databases">
        <authorList>
            <person name="Kallberg Y."/>
            <person name="Tangrot J."/>
            <person name="Rosling A."/>
        </authorList>
    </citation>
    <scope>NUCLEOTIDE SEQUENCE</scope>
    <source>
        <strain evidence="1">CL356</strain>
    </source>
</reference>
<organism evidence="1 2">
    <name type="scientific">Acaulospora colombiana</name>
    <dbReference type="NCBI Taxonomy" id="27376"/>
    <lineage>
        <taxon>Eukaryota</taxon>
        <taxon>Fungi</taxon>
        <taxon>Fungi incertae sedis</taxon>
        <taxon>Mucoromycota</taxon>
        <taxon>Glomeromycotina</taxon>
        <taxon>Glomeromycetes</taxon>
        <taxon>Diversisporales</taxon>
        <taxon>Acaulosporaceae</taxon>
        <taxon>Acaulospora</taxon>
    </lineage>
</organism>
<evidence type="ECO:0000313" key="1">
    <source>
        <dbReference type="EMBL" id="CAG8708233.1"/>
    </source>
</evidence>
<sequence length="242" mass="27545">CSYSLPPEVKNSEKDEYKLEWTRNLPRYPDGEDEILLSWEDRFKVWEKGIHLVPSKREICPLGFHQTMLDQFSSSDLSIDKYTHILVMSMCLRRWVVREATKCVCPERYYLSSLLCLGIFQFSILKSLSVSVGELWPVCLAAIRVPKSFSFTAIVDSLLVVEQYDEIEINYQLSLITCPEIANTSSTLSYIKSPLAALDVLTKMINLCLSLIISCYNETLKRAVPTYFSTHSSFSGIAACPP</sequence>
<gene>
    <name evidence="1" type="ORF">ACOLOM_LOCUS10540</name>
</gene>
<evidence type="ECO:0000313" key="2">
    <source>
        <dbReference type="Proteomes" id="UP000789525"/>
    </source>
</evidence>
<proteinExistence type="predicted"/>
<dbReference type="EMBL" id="CAJVPT010034533">
    <property type="protein sequence ID" value="CAG8708233.1"/>
    <property type="molecule type" value="Genomic_DNA"/>
</dbReference>
<accession>A0ACA9PIL5</accession>